<evidence type="ECO:0000256" key="1">
    <source>
        <dbReference type="SAM" id="SignalP"/>
    </source>
</evidence>
<evidence type="ECO:0000313" key="2">
    <source>
        <dbReference type="EMBL" id="OQP56564.1"/>
    </source>
</evidence>
<dbReference type="Proteomes" id="UP000192276">
    <property type="component" value="Unassembled WGS sequence"/>
</dbReference>
<dbReference type="RefSeq" id="WP_081168793.1">
    <property type="nucleotide sequence ID" value="NZ_LWBP01000199.1"/>
</dbReference>
<sequence>MGKRTLILHASAIIISAAAAIASSKAPKAQVTQYYKSGDKFYPAGIEGYDYVCEWDHFSVCTYYFDEASQQYRPTKYGKITWLR</sequence>
<feature type="chain" id="PRO_5013116803" evidence="1">
    <location>
        <begin position="23"/>
        <end position="84"/>
    </location>
</feature>
<keyword evidence="1" id="KW-0732">Signal</keyword>
<dbReference type="OrthoDB" id="680073at2"/>
<gene>
    <name evidence="2" type="ORF">A4R26_05225</name>
</gene>
<accession>A0A1V9FDW7</accession>
<name>A0A1V9FDW7_9BACT</name>
<dbReference type="EMBL" id="LWBP01000199">
    <property type="protein sequence ID" value="OQP56564.1"/>
    <property type="molecule type" value="Genomic_DNA"/>
</dbReference>
<feature type="signal peptide" evidence="1">
    <location>
        <begin position="1"/>
        <end position="22"/>
    </location>
</feature>
<dbReference type="STRING" id="550983.A4R26_05225"/>
<comment type="caution">
    <text evidence="2">The sequence shown here is derived from an EMBL/GenBank/DDBJ whole genome shotgun (WGS) entry which is preliminary data.</text>
</comment>
<evidence type="ECO:0000313" key="3">
    <source>
        <dbReference type="Proteomes" id="UP000192276"/>
    </source>
</evidence>
<organism evidence="2 3">
    <name type="scientific">Niastella populi</name>
    <dbReference type="NCBI Taxonomy" id="550983"/>
    <lineage>
        <taxon>Bacteria</taxon>
        <taxon>Pseudomonadati</taxon>
        <taxon>Bacteroidota</taxon>
        <taxon>Chitinophagia</taxon>
        <taxon>Chitinophagales</taxon>
        <taxon>Chitinophagaceae</taxon>
        <taxon>Niastella</taxon>
    </lineage>
</organism>
<keyword evidence="3" id="KW-1185">Reference proteome</keyword>
<reference evidence="3" key="1">
    <citation type="submission" date="2016-04" db="EMBL/GenBank/DDBJ databases">
        <authorList>
            <person name="Chen L."/>
            <person name="Zhuang W."/>
            <person name="Wang G."/>
        </authorList>
    </citation>
    <scope>NUCLEOTIDE SEQUENCE [LARGE SCALE GENOMIC DNA]</scope>
    <source>
        <strain evidence="3">208</strain>
    </source>
</reference>
<protein>
    <submittedName>
        <fullName evidence="2">Uncharacterized protein</fullName>
    </submittedName>
</protein>
<dbReference type="AlphaFoldDB" id="A0A1V9FDW7"/>
<proteinExistence type="predicted"/>